<accession>A0ABW9BJA6</accession>
<comment type="caution">
    <text evidence="1">The sequence shown here is derived from an EMBL/GenBank/DDBJ whole genome shotgun (WGS) entry which is preliminary data.</text>
</comment>
<organism evidence="1 2">
    <name type="scientific">Paraburkholderia phytofirmans</name>
    <dbReference type="NCBI Taxonomy" id="261302"/>
    <lineage>
        <taxon>Bacteria</taxon>
        <taxon>Pseudomonadati</taxon>
        <taxon>Pseudomonadota</taxon>
        <taxon>Betaproteobacteria</taxon>
        <taxon>Burkholderiales</taxon>
        <taxon>Burkholderiaceae</taxon>
        <taxon>Paraburkholderia</taxon>
    </lineage>
</organism>
<name>A0ABW9BJA6_9BURK</name>
<keyword evidence="2" id="KW-1185">Reference proteome</keyword>
<sequence length="573" mass="64787">MSDIRQKLENILTPNLGIGVGRKEEQPDLYELLAHERHADKVILYASAFGALGSVLIHSVLVPRSSVDVSAVSDFTGWSGNPFEGPGCGLVYGGGEGPRVEYGSGALRDSGMLVDARRIVFGRSFEALRDGANYYELAQELTLAHGLHWLEERSAWCRLDDRGDVEDVAKVEVEESSGTELRTTIVTVDRKLMNLHMAATDTCLFQMFDVDVRHDKFHMFDGGVEQVFTDRRSELVLKYRIDDHHASYFRGGQILRPPLDAHGLGDALYAAQNAPQQYASFITQDFKNGEVVDVSCDPTSLASYFEPDSALPFQTSPVFFRPEVLDKYKADPDKYRIDSRTITCRNSWHLKTYDFNEAGQVHTMITYLGNLPYEEQLYWKSFNERPKSPISKRSFQTDFQGTFASDRDPLDELKAKLGNMATHREPWFTLREPRLVEQLHYPLTRANKGWNEVIVNLAKCVTEGLEKRFIEAAARSRGSDGQPTWGSIKWLDELLRRMEVDDDRVREICEPLFELQRLRSKLAGTHATGSDAAEIRKVLLKEYKTPLGHIKALTAQLLHSLVGISELLEALDH</sequence>
<protein>
    <submittedName>
        <fullName evidence="1">Uncharacterized protein</fullName>
    </submittedName>
</protein>
<dbReference type="Proteomes" id="UP001629274">
    <property type="component" value="Unassembled WGS sequence"/>
</dbReference>
<dbReference type="RefSeq" id="WP_408262424.1">
    <property type="nucleotide sequence ID" value="NZ_JAQQCK010000006.1"/>
</dbReference>
<gene>
    <name evidence="1" type="ORF">PQR03_17250</name>
</gene>
<evidence type="ECO:0000313" key="2">
    <source>
        <dbReference type="Proteomes" id="UP001629274"/>
    </source>
</evidence>
<reference evidence="1 2" key="1">
    <citation type="journal article" date="2024" name="Chem. Sci.">
        <title>Discovery of megapolipeptins by genome mining of a Burkholderiales bacteria collection.</title>
        <authorList>
            <person name="Paulo B.S."/>
            <person name="Recchia M.J.J."/>
            <person name="Lee S."/>
            <person name="Fergusson C.H."/>
            <person name="Romanowski S.B."/>
            <person name="Hernandez A."/>
            <person name="Krull N."/>
            <person name="Liu D.Y."/>
            <person name="Cavanagh H."/>
            <person name="Bos A."/>
            <person name="Gray C.A."/>
            <person name="Murphy B.T."/>
            <person name="Linington R.G."/>
            <person name="Eustaquio A.S."/>
        </authorList>
    </citation>
    <scope>NUCLEOTIDE SEQUENCE [LARGE SCALE GENOMIC DNA]</scope>
    <source>
        <strain evidence="1 2">RL17-351-BIE-A</strain>
    </source>
</reference>
<dbReference type="EMBL" id="JAQQDR010000006">
    <property type="protein sequence ID" value="MFM0239875.1"/>
    <property type="molecule type" value="Genomic_DNA"/>
</dbReference>
<evidence type="ECO:0000313" key="1">
    <source>
        <dbReference type="EMBL" id="MFM0239875.1"/>
    </source>
</evidence>
<proteinExistence type="predicted"/>